<protein>
    <submittedName>
        <fullName evidence="1">Uncharacterized protein</fullName>
    </submittedName>
</protein>
<reference evidence="1 2" key="1">
    <citation type="submission" date="2016-04" db="EMBL/GenBank/DDBJ databases">
        <title>Bacillus thuringiensis and Bacillus weihenstephanensis as novel biocontrol agents of wilt causing Verticillium species.</title>
        <authorList>
            <person name="Hollensteiner J."/>
            <person name="Wemheuer F."/>
            <person name="Harting R."/>
            <person name="Kolarzyk A."/>
            <person name="Diaz-Valerio S."/>
            <person name="Poehlein A."/>
            <person name="Brzuszkiewicz E."/>
            <person name="Nesemann K."/>
            <person name="Braus-Stromeyer S."/>
            <person name="Braus G."/>
            <person name="Daniel R."/>
            <person name="Liesegang H."/>
        </authorList>
    </citation>
    <scope>NUCLEOTIDE SEQUENCE [LARGE SCALE GENOMIC DNA]</scope>
    <source>
        <strain evidence="1 2">GOE4</strain>
    </source>
</reference>
<dbReference type="AlphaFoldDB" id="A0A9X5N733"/>
<organism evidence="1 2">
    <name type="scientific">Bacillus thuringiensis</name>
    <dbReference type="NCBI Taxonomy" id="1428"/>
    <lineage>
        <taxon>Bacteria</taxon>
        <taxon>Bacillati</taxon>
        <taxon>Bacillota</taxon>
        <taxon>Bacilli</taxon>
        <taxon>Bacillales</taxon>
        <taxon>Bacillaceae</taxon>
        <taxon>Bacillus</taxon>
        <taxon>Bacillus cereus group</taxon>
    </lineage>
</organism>
<proteinExistence type="predicted"/>
<dbReference type="EMBL" id="LXLI01000017">
    <property type="protein sequence ID" value="OFC94661.1"/>
    <property type="molecule type" value="Genomic_DNA"/>
</dbReference>
<evidence type="ECO:0000313" key="2">
    <source>
        <dbReference type="Proteomes" id="UP000175994"/>
    </source>
</evidence>
<gene>
    <name evidence="1" type="ORF">BTGOE4_10510</name>
</gene>
<accession>A0A9X5N733</accession>
<sequence length="244" mass="26424">MTLKINFRNGFLDRNQGGSINAYVDTLECIGSGTANVCREFYFPVTVGSKIKVTTIAKALTGTGVVALTFFDGASQAIAPVQYLTVKGETFNPYEIEASVPFNTTVRTVRISFGKFSLNNDSCSLIYKNAFFQISNGDSGKYIVASGAIKLSAAGEGVVSLHPSFRSIGVDSVVKSDETTVKVILEHKFRNENRPIVSVTGSPELLAIPLAGRMNESYFDISISDGTKLIPIKKDAIIFFELSY</sequence>
<dbReference type="Proteomes" id="UP000175994">
    <property type="component" value="Unassembled WGS sequence"/>
</dbReference>
<dbReference type="RefSeq" id="WP_070183656.1">
    <property type="nucleotide sequence ID" value="NZ_LXLI01000017.1"/>
</dbReference>
<comment type="caution">
    <text evidence="1">The sequence shown here is derived from an EMBL/GenBank/DDBJ whole genome shotgun (WGS) entry which is preliminary data.</text>
</comment>
<evidence type="ECO:0000313" key="1">
    <source>
        <dbReference type="EMBL" id="OFC94661.1"/>
    </source>
</evidence>
<name>A0A9X5N733_BACTU</name>